<feature type="domain" description="HTH marR-type" evidence="4">
    <location>
        <begin position="20"/>
        <end position="153"/>
    </location>
</feature>
<sequence>MAARSLQTELKKKHGFDSIEQEAMLSILRTSDLLENRLARLLRQYDLTPSQYNAMRILRGEGQPMPCLEIAERMIQVAPAITRVVDQLVEREWIAKDQSEEDRRVYLVRLTARGKALLRRLDRPILQLHDSLLGHFRRGDLQKLISILQSARDHVAEEAAGR</sequence>
<evidence type="ECO:0000256" key="3">
    <source>
        <dbReference type="ARBA" id="ARBA00023163"/>
    </source>
</evidence>
<dbReference type="Pfam" id="PF01047">
    <property type="entry name" value="MarR"/>
    <property type="match status" value="1"/>
</dbReference>
<gene>
    <name evidence="5" type="ORF">FYK55_25425</name>
</gene>
<keyword evidence="6" id="KW-1185">Reference proteome</keyword>
<dbReference type="GO" id="GO:0003677">
    <property type="term" value="F:DNA binding"/>
    <property type="evidence" value="ECO:0007669"/>
    <property type="project" value="UniProtKB-KW"/>
</dbReference>
<dbReference type="SUPFAM" id="SSF46785">
    <property type="entry name" value="Winged helix' DNA-binding domain"/>
    <property type="match status" value="1"/>
</dbReference>
<evidence type="ECO:0000313" key="6">
    <source>
        <dbReference type="Proteomes" id="UP000324479"/>
    </source>
</evidence>
<protein>
    <submittedName>
        <fullName evidence="5">MarR family transcriptional regulator</fullName>
    </submittedName>
</protein>
<keyword evidence="2" id="KW-0238">DNA-binding</keyword>
<dbReference type="PANTHER" id="PTHR33164">
    <property type="entry name" value="TRANSCRIPTIONAL REGULATOR, MARR FAMILY"/>
    <property type="match status" value="1"/>
</dbReference>
<dbReference type="EMBL" id="VWOX01000022">
    <property type="protein sequence ID" value="KAA5539082.1"/>
    <property type="molecule type" value="Genomic_DNA"/>
</dbReference>
<dbReference type="SMART" id="SM00347">
    <property type="entry name" value="HTH_MARR"/>
    <property type="match status" value="1"/>
</dbReference>
<dbReference type="GO" id="GO:0006950">
    <property type="term" value="P:response to stress"/>
    <property type="evidence" value="ECO:0007669"/>
    <property type="project" value="TreeGrafter"/>
</dbReference>
<accession>A0A5M6CYK7</accession>
<name>A0A5M6CYK7_9BACT</name>
<dbReference type="InterPro" id="IPR036388">
    <property type="entry name" value="WH-like_DNA-bd_sf"/>
</dbReference>
<keyword evidence="3" id="KW-0804">Transcription</keyword>
<dbReference type="Gene3D" id="1.10.10.10">
    <property type="entry name" value="Winged helix-like DNA-binding domain superfamily/Winged helix DNA-binding domain"/>
    <property type="match status" value="1"/>
</dbReference>
<dbReference type="PROSITE" id="PS50995">
    <property type="entry name" value="HTH_MARR_2"/>
    <property type="match status" value="1"/>
</dbReference>
<comment type="caution">
    <text evidence="5">The sequence shown here is derived from an EMBL/GenBank/DDBJ whole genome shotgun (WGS) entry which is preliminary data.</text>
</comment>
<dbReference type="InterPro" id="IPR023187">
    <property type="entry name" value="Tscrpt_reg_MarR-type_CS"/>
</dbReference>
<dbReference type="InterPro" id="IPR000835">
    <property type="entry name" value="HTH_MarR-typ"/>
</dbReference>
<proteinExistence type="predicted"/>
<dbReference type="GO" id="GO:0003700">
    <property type="term" value="F:DNA-binding transcription factor activity"/>
    <property type="evidence" value="ECO:0007669"/>
    <property type="project" value="InterPro"/>
</dbReference>
<organism evidence="5 6">
    <name type="scientific">Roseiconus nitratireducens</name>
    <dbReference type="NCBI Taxonomy" id="2605748"/>
    <lineage>
        <taxon>Bacteria</taxon>
        <taxon>Pseudomonadati</taxon>
        <taxon>Planctomycetota</taxon>
        <taxon>Planctomycetia</taxon>
        <taxon>Pirellulales</taxon>
        <taxon>Pirellulaceae</taxon>
        <taxon>Roseiconus</taxon>
    </lineage>
</organism>
<evidence type="ECO:0000313" key="5">
    <source>
        <dbReference type="EMBL" id="KAA5539082.1"/>
    </source>
</evidence>
<keyword evidence="1" id="KW-0805">Transcription regulation</keyword>
<dbReference type="PRINTS" id="PR00598">
    <property type="entry name" value="HTHMARR"/>
</dbReference>
<dbReference type="InterPro" id="IPR036390">
    <property type="entry name" value="WH_DNA-bd_sf"/>
</dbReference>
<dbReference type="InterPro" id="IPR039422">
    <property type="entry name" value="MarR/SlyA-like"/>
</dbReference>
<evidence type="ECO:0000259" key="4">
    <source>
        <dbReference type="PROSITE" id="PS50995"/>
    </source>
</evidence>
<dbReference type="PROSITE" id="PS01117">
    <property type="entry name" value="HTH_MARR_1"/>
    <property type="match status" value="1"/>
</dbReference>
<dbReference type="AlphaFoldDB" id="A0A5M6CYK7"/>
<dbReference type="RefSeq" id="WP_150079456.1">
    <property type="nucleotide sequence ID" value="NZ_VWOX01000022.1"/>
</dbReference>
<dbReference type="PANTHER" id="PTHR33164:SF101">
    <property type="entry name" value="TRANSCRIPTIONAL REPRESSOR MPRA"/>
    <property type="match status" value="1"/>
</dbReference>
<dbReference type="Proteomes" id="UP000324479">
    <property type="component" value="Unassembled WGS sequence"/>
</dbReference>
<evidence type="ECO:0000256" key="2">
    <source>
        <dbReference type="ARBA" id="ARBA00023125"/>
    </source>
</evidence>
<evidence type="ECO:0000256" key="1">
    <source>
        <dbReference type="ARBA" id="ARBA00023015"/>
    </source>
</evidence>
<reference evidence="5 6" key="1">
    <citation type="submission" date="2019-08" db="EMBL/GenBank/DDBJ databases">
        <authorList>
            <person name="Dhanesh K."/>
            <person name="Kumar G."/>
            <person name="Sasikala C."/>
            <person name="Venkata Ramana C."/>
        </authorList>
    </citation>
    <scope>NUCLEOTIDE SEQUENCE [LARGE SCALE GENOMIC DNA]</scope>
    <source>
        <strain evidence="5 6">JC645</strain>
    </source>
</reference>